<gene>
    <name evidence="2" type="ordered locus">BPSL1138</name>
</gene>
<dbReference type="SMART" id="SM00954">
    <property type="entry name" value="RelA_SpoT"/>
    <property type="match status" value="1"/>
</dbReference>
<protein>
    <recommendedName>
        <fullName evidence="1">RelA/SpoT domain-containing protein</fullName>
    </recommendedName>
</protein>
<dbReference type="EMBL" id="BX571965">
    <property type="protein sequence ID" value="CAH35132.1"/>
    <property type="molecule type" value="Genomic_DNA"/>
</dbReference>
<dbReference type="PANTHER" id="PTHR41773">
    <property type="entry name" value="GTP PYROPHOSPHATASE-RELATED"/>
    <property type="match status" value="1"/>
</dbReference>
<name>Q63VV7_BURPS</name>
<dbReference type="eggNOG" id="COG2357">
    <property type="taxonomic scope" value="Bacteria"/>
</dbReference>
<proteinExistence type="predicted"/>
<dbReference type="AlphaFoldDB" id="Q63VV7"/>
<keyword evidence="3" id="KW-1185">Reference proteome</keyword>
<evidence type="ECO:0000313" key="2">
    <source>
        <dbReference type="EMBL" id="CAH35132.1"/>
    </source>
</evidence>
<evidence type="ECO:0000313" key="3">
    <source>
        <dbReference type="Proteomes" id="UP000000605"/>
    </source>
</evidence>
<dbReference type="RefSeq" id="WP_011204953.1">
    <property type="nucleotide sequence ID" value="NC_006350.1"/>
</dbReference>
<dbReference type="Proteomes" id="UP000000605">
    <property type="component" value="Chromosome 1"/>
</dbReference>
<dbReference type="Gene3D" id="3.30.460.10">
    <property type="entry name" value="Beta Polymerase, domain 2"/>
    <property type="match status" value="1"/>
</dbReference>
<organism evidence="2 3">
    <name type="scientific">Burkholderia pseudomallei (strain K96243)</name>
    <dbReference type="NCBI Taxonomy" id="272560"/>
    <lineage>
        <taxon>Bacteria</taxon>
        <taxon>Pseudomonadati</taxon>
        <taxon>Pseudomonadota</taxon>
        <taxon>Betaproteobacteria</taxon>
        <taxon>Burkholderiales</taxon>
        <taxon>Burkholderiaceae</taxon>
        <taxon>Burkholderia</taxon>
        <taxon>pseudomallei group</taxon>
    </lineage>
</organism>
<sequence length="232" mass="26728">MSDVLLGDETFGLILERYKGDYGDLDMWRRHIVDFFSLHPKAAPHVHSVKSRLKDPDHLKEKIVRKWDPSNPITPDNLLSRITDLVGVRVLLLHQQKFEEIKKAIDFRLSKKEWILVESPKAYTWDPEAKGFFESLGYEVHAKDSFYTSVHYVVRQYDESPICCEIQVRTLFEEIWSEVDHTINYPEKTESASCRDQILVLAKLIGAGSRLVDSIFASHNSAKVGVKNSARV</sequence>
<dbReference type="KEGG" id="bps:BPSL1138"/>
<dbReference type="Pfam" id="PF04607">
    <property type="entry name" value="RelA_SpoT"/>
    <property type="match status" value="1"/>
</dbReference>
<dbReference type="InterPro" id="IPR043519">
    <property type="entry name" value="NT_sf"/>
</dbReference>
<dbReference type="CDD" id="cd05399">
    <property type="entry name" value="NT_Rel-Spo_like"/>
    <property type="match status" value="1"/>
</dbReference>
<accession>Q63VV7</accession>
<feature type="domain" description="RelA/SpoT" evidence="1">
    <location>
        <begin position="51"/>
        <end position="191"/>
    </location>
</feature>
<dbReference type="GO" id="GO:0015969">
    <property type="term" value="P:guanosine tetraphosphate metabolic process"/>
    <property type="evidence" value="ECO:0007669"/>
    <property type="project" value="InterPro"/>
</dbReference>
<reference evidence="2 3" key="1">
    <citation type="journal article" date="2004" name="Proc. Natl. Acad. Sci. U.S.A.">
        <title>Genomic plasticity of the causative agent of melioidosis, Burkholderia pseudomallei.</title>
        <authorList>
            <person name="Holden M.T.G."/>
            <person name="Titball R.W."/>
            <person name="Peacock S.J."/>
            <person name="Cerdeno-Tarraga A.M."/>
            <person name="Atkins T."/>
            <person name="Crossman L.C."/>
            <person name="Pitt T."/>
            <person name="Churcher C."/>
            <person name="Mungall K."/>
            <person name="Bentley S.D."/>
            <person name="Sebaihia M."/>
            <person name="Thomson N.R."/>
            <person name="Bason N."/>
            <person name="Beacham I.R."/>
            <person name="Brooks K."/>
            <person name="Brown K.A."/>
            <person name="Brown N.F."/>
            <person name="Challis G.L."/>
            <person name="Cherevach I."/>
            <person name="Chillingworth T."/>
            <person name="Cronin A."/>
            <person name="Crosset B."/>
            <person name="Davis P."/>
            <person name="DeShazer D."/>
            <person name="Feltwell T."/>
            <person name="Fraser A."/>
            <person name="Hance Z."/>
            <person name="Hauser H."/>
            <person name="Holroyd S."/>
            <person name="Jagels K."/>
            <person name="Keith K.E."/>
            <person name="Maddison M."/>
            <person name="Moule S."/>
            <person name="Price C."/>
            <person name="Quail M.A."/>
            <person name="Rabbinowitsch E."/>
            <person name="Rutherford K."/>
            <person name="Sanders M."/>
            <person name="Simmonds M."/>
            <person name="Songsivilai S."/>
            <person name="Stevens K."/>
            <person name="Tumapa S."/>
            <person name="Vesaratchavest M."/>
            <person name="Whitehead S."/>
            <person name="Yeats C."/>
            <person name="Barrell B.G."/>
            <person name="Oyston P.C.F."/>
            <person name="Parkhill J."/>
        </authorList>
    </citation>
    <scope>NUCLEOTIDE SEQUENCE [LARGE SCALE GENOMIC DNA]</scope>
    <source>
        <strain evidence="2 3">K96243</strain>
    </source>
</reference>
<dbReference type="STRING" id="272560.BPSL1138"/>
<dbReference type="PANTHER" id="PTHR41773:SF1">
    <property type="entry name" value="RELA_SPOT DOMAIN-CONTAINING PROTEIN"/>
    <property type="match status" value="1"/>
</dbReference>
<evidence type="ECO:0000259" key="1">
    <source>
        <dbReference type="SMART" id="SM00954"/>
    </source>
</evidence>
<dbReference type="SUPFAM" id="SSF81301">
    <property type="entry name" value="Nucleotidyltransferase"/>
    <property type="match status" value="1"/>
</dbReference>
<dbReference type="InterPro" id="IPR007685">
    <property type="entry name" value="RelA_SpoT"/>
</dbReference>
<dbReference type="PATRIC" id="fig|272560.51.peg.404"/>